<keyword evidence="2" id="KW-1185">Reference proteome</keyword>
<evidence type="ECO:0000313" key="2">
    <source>
        <dbReference type="Proteomes" id="UP001295444"/>
    </source>
</evidence>
<protein>
    <submittedName>
        <fullName evidence="1">Uncharacterized protein</fullName>
    </submittedName>
</protein>
<dbReference type="EMBL" id="OW240912">
    <property type="protein sequence ID" value="CAH2221802.1"/>
    <property type="molecule type" value="Genomic_DNA"/>
</dbReference>
<name>A0AAD1VL91_PELCU</name>
<dbReference type="AlphaFoldDB" id="A0AAD1VL91"/>
<organism evidence="1 2">
    <name type="scientific">Pelobates cultripes</name>
    <name type="common">Western spadefoot toad</name>
    <dbReference type="NCBI Taxonomy" id="61616"/>
    <lineage>
        <taxon>Eukaryota</taxon>
        <taxon>Metazoa</taxon>
        <taxon>Chordata</taxon>
        <taxon>Craniata</taxon>
        <taxon>Vertebrata</taxon>
        <taxon>Euteleostomi</taxon>
        <taxon>Amphibia</taxon>
        <taxon>Batrachia</taxon>
        <taxon>Anura</taxon>
        <taxon>Pelobatoidea</taxon>
        <taxon>Pelobatidae</taxon>
        <taxon>Pelobates</taxon>
    </lineage>
</organism>
<reference evidence="1" key="1">
    <citation type="submission" date="2022-03" db="EMBL/GenBank/DDBJ databases">
        <authorList>
            <person name="Alioto T."/>
            <person name="Alioto T."/>
            <person name="Gomez Garrido J."/>
        </authorList>
    </citation>
    <scope>NUCLEOTIDE SEQUENCE</scope>
</reference>
<evidence type="ECO:0000313" key="1">
    <source>
        <dbReference type="EMBL" id="CAH2221802.1"/>
    </source>
</evidence>
<accession>A0AAD1VL91</accession>
<proteinExistence type="predicted"/>
<dbReference type="Proteomes" id="UP001295444">
    <property type="component" value="Chromosome 01"/>
</dbReference>
<gene>
    <name evidence="1" type="ORF">PECUL_23A047268</name>
</gene>
<sequence length="128" mass="14042">MAARLPNKGHNPHLAELLAAFDKICNDFWASLTLRSDQLKRDSLLTTPTSIAEGKQEATMEAQTSYPILMQPRVGLDLSITNSWVRGKMVLDLLPTRGWCDRPIGPTPCVLQDSPGAKILHIPKLGIG</sequence>